<dbReference type="SUPFAM" id="SSF117281">
    <property type="entry name" value="Kelch motif"/>
    <property type="match status" value="1"/>
</dbReference>
<dbReference type="InterPro" id="IPR008964">
    <property type="entry name" value="Invasin/intimin_cell_adhesion"/>
</dbReference>
<gene>
    <name evidence="2" type="ORF">A3K51_01610</name>
</gene>
<dbReference type="InterPro" id="IPR013783">
    <property type="entry name" value="Ig-like_fold"/>
</dbReference>
<accession>A0A1F4NQ00</accession>
<proteinExistence type="predicted"/>
<keyword evidence="1" id="KW-0472">Membrane</keyword>
<organism evidence="2 3">
    <name type="scientific">candidate division Kazan bacterium RIFCSPLOWO2_01_FULL_45_19</name>
    <dbReference type="NCBI Taxonomy" id="1798538"/>
    <lineage>
        <taxon>Bacteria</taxon>
        <taxon>Bacteria division Kazan-3B-28</taxon>
    </lineage>
</organism>
<name>A0A1F4NQ00_UNCK3</name>
<reference evidence="2 3" key="1">
    <citation type="journal article" date="2016" name="Nat. Commun.">
        <title>Thousands of microbial genomes shed light on interconnected biogeochemical processes in an aquifer system.</title>
        <authorList>
            <person name="Anantharaman K."/>
            <person name="Brown C.T."/>
            <person name="Hug L.A."/>
            <person name="Sharon I."/>
            <person name="Castelle C.J."/>
            <person name="Probst A.J."/>
            <person name="Thomas B.C."/>
            <person name="Singh A."/>
            <person name="Wilkins M.J."/>
            <person name="Karaoz U."/>
            <person name="Brodie E.L."/>
            <person name="Williams K.H."/>
            <person name="Hubbard S.S."/>
            <person name="Banfield J.F."/>
        </authorList>
    </citation>
    <scope>NUCLEOTIDE SEQUENCE [LARGE SCALE GENOMIC DNA]</scope>
</reference>
<feature type="transmembrane region" description="Helical" evidence="1">
    <location>
        <begin position="21"/>
        <end position="39"/>
    </location>
</feature>
<keyword evidence="1" id="KW-1133">Transmembrane helix</keyword>
<evidence type="ECO:0000256" key="1">
    <source>
        <dbReference type="SAM" id="Phobius"/>
    </source>
</evidence>
<sequence>MTLYPWQRFTTWLGVPGNRRRFAIGAISVSAVIVAVLFFSQLDFLLRLFGSKAEVTGYQDDLNWKNVPAMSTTRQHHSMVYAQVKTGATIQRRLWVVGGLNETSGTWNALSSVEYLELDESGQPASGNWQYSASMKSPRAAGRLVAVDTDKDGYQDYLYAIVGDMHIAPIILDQNGLPVSGVESGVYSTIERLNLHSPNNWEVVASITDVHYLPEVLVTDSPSLRPQGGGIYPADWGYIHITGGVFGNMWQQAPGGLANGQPILSPVGPSNLMDPNFDPDFWGDNNLGTKPIVGYHPLYLFAGGGLTMTDPVTSGSTITNYPTGSTNNLYGLPEYLGKIKNDPLDSDGDGVADWIEIFLGYDPHDRDSYPGAIVSPDTTIVTPDTNTTVTPEGSTTTTAPEGVTTIGWVQKLVQRWSSVTKPVLAQVGSIPAGPDYSQLYFDQVKSGAFVTTVETHIRLNFSTVSSNPSSWEFGELTTNPYLYANQWLSNRVIKIGQLRVFIDFKEIILPAPAHTVTNIVPVAQGRYGHQIVLIKGPDSAPGYHIYIFGGASFGSVGPETNTSLSPFWVLDDGVSHPADNPVSGTPSYDFVGHSTLKLLPHSGGTSWATVSSSLIGAESIPLKSSQGARGGLFMPTATSTSDTEIYLSGGLYNATPYNVANPIPLSANLSQKFTVSAAGWQLDEPGGLASISDARSDGALLNDNYRFGSYSVGASLPDGSEGKSIVAGGYKLPTQQLGKFHYPSHWQDLPTAYTRVLNQDAYPPKPDEPIQGWMWPFVSGADFRFTSPQSTNLLFTASAGVKIDKFNSQGEKIGTIISLYVTGGSGKWVNTVANDGKVSSTPPTTFKAAEYIGPLFVGAFNQPSKAETIVLPDDTVYADGQDSGIISTQVFSAEDTPMLNLPVTIFKGPVKLGEAPREDIFEAVAGYPIVEQTATSITIQSDDQGTAKVAIKSTQSGDANLLVGAGSGLSLDSVTVHFIPYLTNVIPVSGVQGSTDLQVTLQGAGVALNANAEVQFEPTQGQFTYKLPWVTTLKADGQTPQPIVLNLVDSNGNPADNLPVSFRLIRDVVQGHMTNGQLRDSLVIAKDGLVTTSYQTGTSAGVTYIEASAQGIAPVKIAVVENDPTLRFYNLDLTSEAVTVNLQPPVVPIRMTARLSLSDDSPVPDQLVNFITDNGSAVLNPRYTDANGQAQTEFTAVQPTGFEETIAYATINPGNKFLGDGVSIEKYLLRDNGVTVENIQKVGNDLRFTIDIGTSATLGMWRVSVVQDGQALEWLATPDYTPRYFEVLPQGASNLAYITSITSDRGERNKQYIVDLVGQNTNWLTNHSSVIFEPNDENTDIGDNQGVTATTVSVTNNPDGTQNLRATVVISANATPGWWDVSVHTIVGGDSEEIATKLGDHDFLVQVADSDFIGLQANPTQLVPDNQQTSDLTAVVGWINNTTGVITRRPNVTVNFAKNLTTGGLAPATDTTSDPNGVATSTYTVDNLAVEVRITASSTSRSGAPISATVTIVKIVVVHNLIFKVEANPTTIDLNSSQHWSTITVTLKNADNTPRTNQIVTLILTGLGNLNKTTLLIGSNGTDTATYWTQVADGEGQTRVDASALIAGIGTISTAGTLNGEVIERKPVSGTTKTLNIIAPVEGNRYDYLTQNKVLVIVIGKNDTTPLINNWFKINSSNQIVGLPQISVSTNKIYDVWVKATNHLAVATTFGGSTVSPINLTMLIAKIGDINLTHDNRIDSLDFSVFNLEFARTPVFGDFNGDTKVDSLDFSFLNWNWGWGVDKPAGAP</sequence>
<keyword evidence="1" id="KW-0812">Transmembrane</keyword>
<evidence type="ECO:0000313" key="2">
    <source>
        <dbReference type="EMBL" id="OGB73533.1"/>
    </source>
</evidence>
<dbReference type="SUPFAM" id="SSF49373">
    <property type="entry name" value="Invasin/intimin cell-adhesion fragments"/>
    <property type="match status" value="2"/>
</dbReference>
<dbReference type="Proteomes" id="UP000178085">
    <property type="component" value="Unassembled WGS sequence"/>
</dbReference>
<evidence type="ECO:0000313" key="3">
    <source>
        <dbReference type="Proteomes" id="UP000178085"/>
    </source>
</evidence>
<dbReference type="Gene3D" id="2.60.40.10">
    <property type="entry name" value="Immunoglobulins"/>
    <property type="match status" value="1"/>
</dbReference>
<protein>
    <recommendedName>
        <fullName evidence="4">Big-1 domain-containing protein</fullName>
    </recommendedName>
</protein>
<comment type="caution">
    <text evidence="2">The sequence shown here is derived from an EMBL/GenBank/DDBJ whole genome shotgun (WGS) entry which is preliminary data.</text>
</comment>
<evidence type="ECO:0008006" key="4">
    <source>
        <dbReference type="Google" id="ProtNLM"/>
    </source>
</evidence>
<dbReference type="EMBL" id="METD01000001">
    <property type="protein sequence ID" value="OGB73533.1"/>
    <property type="molecule type" value="Genomic_DNA"/>
</dbReference>
<dbReference type="InterPro" id="IPR015915">
    <property type="entry name" value="Kelch-typ_b-propeller"/>
</dbReference>